<dbReference type="GO" id="GO:0005576">
    <property type="term" value="C:extracellular region"/>
    <property type="evidence" value="ECO:0007669"/>
    <property type="project" value="UniProtKB-SubCell"/>
</dbReference>
<evidence type="ECO:0000256" key="5">
    <source>
        <dbReference type="ARBA" id="ARBA00022729"/>
    </source>
</evidence>
<accession>Q84S30</accession>
<dbReference type="AlphaFoldDB" id="Q84S30"/>
<keyword evidence="8" id="KW-0217">Developmental protein</keyword>
<dbReference type="Pfam" id="PF06404">
    <property type="entry name" value="PSK"/>
    <property type="match status" value="1"/>
</dbReference>
<evidence type="ECO:0000256" key="7">
    <source>
        <dbReference type="ARBA" id="ARBA00023030"/>
    </source>
</evidence>
<evidence type="ECO:0000256" key="2">
    <source>
        <dbReference type="ARBA" id="ARBA00010781"/>
    </source>
</evidence>
<sequence>MANISGRSPYTLCILCVILLLVLTTAMATRPLKTDLLHRGSAQTSTEDNLQESFQQGALKADLLEESTEELSCEGLEEEECLNRRSLAAHTDYIYTQHHKHP</sequence>
<evidence type="ECO:0000256" key="1">
    <source>
        <dbReference type="ARBA" id="ARBA00004613"/>
    </source>
</evidence>
<dbReference type="GO" id="GO:0030154">
    <property type="term" value="P:cell differentiation"/>
    <property type="evidence" value="ECO:0007669"/>
    <property type="project" value="UniProtKB-UniRule"/>
</dbReference>
<comment type="subcellular location">
    <subcellularLocation>
        <location evidence="1 8">Secreted</location>
    </subcellularLocation>
</comment>
<evidence type="ECO:0000256" key="3">
    <source>
        <dbReference type="ARBA" id="ARBA00022525"/>
    </source>
</evidence>
<keyword evidence="3 8" id="KW-0964">Secreted</keyword>
<keyword evidence="7 8" id="KW-0339">Growth factor</keyword>
<gene>
    <name evidence="9" type="primary">CjPSK1</name>
</gene>
<protein>
    <recommendedName>
        <fullName evidence="8">Phytosulfokine</fullName>
    </recommendedName>
    <component>
        <recommendedName>
            <fullName evidence="8">Phytosulfokine-alpha</fullName>
            <shortName evidence="8">PSK-alpha</shortName>
            <shortName evidence="8">Phytosulfokine-a</shortName>
        </recommendedName>
    </component>
    <component>
        <recommendedName>
            <fullName evidence="8">Phytosulfokine-beta</fullName>
            <shortName evidence="8">PSK-beta</shortName>
            <shortName evidence="8">Phytosulfokine-b</shortName>
        </recommendedName>
    </component>
</protein>
<comment type="similarity">
    <text evidence="2 8">Belongs to the phytosulfokine family.</text>
</comment>
<evidence type="ECO:0000256" key="4">
    <source>
        <dbReference type="ARBA" id="ARBA00022641"/>
    </source>
</evidence>
<organism evidence="9">
    <name type="scientific">Cryptomeria japonica</name>
    <name type="common">Japanese cedar</name>
    <name type="synonym">Cupressus japonica</name>
    <dbReference type="NCBI Taxonomy" id="3369"/>
    <lineage>
        <taxon>Eukaryota</taxon>
        <taxon>Viridiplantae</taxon>
        <taxon>Streptophyta</taxon>
        <taxon>Embryophyta</taxon>
        <taxon>Tracheophyta</taxon>
        <taxon>Spermatophyta</taxon>
        <taxon>Pinopsida</taxon>
        <taxon>Pinidae</taxon>
        <taxon>Conifers II</taxon>
        <taxon>Cupressales</taxon>
        <taxon>Cupressaceae</taxon>
        <taxon>Cryptomeria</taxon>
    </lineage>
</organism>
<dbReference type="InterPro" id="IPR009438">
    <property type="entry name" value="Phytosulfokine"/>
</dbReference>
<reference evidence="9" key="1">
    <citation type="journal article" date="2003" name="Plant Cell Physiol.">
        <title>Phytosulfokine stimulates somatic embryogenesis in Cryptomeria japonica.</title>
        <authorList>
            <person name="Igasaki T."/>
            <person name="Akashi N."/>
            <person name="Ujino-Ihara T."/>
            <person name="Matsubayashi Y."/>
            <person name="Sakagami Y."/>
            <person name="Shinohara K."/>
        </authorList>
    </citation>
    <scope>NUCLEOTIDE SEQUENCE</scope>
</reference>
<keyword evidence="4 8" id="KW-0765">Sulfation</keyword>
<comment type="PTM">
    <text evidence="8">PSK-alpha is produced by endopeptidase digestion. PSK-beta is produced from PSK-alpha by exopeptidase digestion.</text>
</comment>
<proteinExistence type="evidence at transcript level"/>
<dbReference type="EMBL" id="AB105536">
    <property type="protein sequence ID" value="BAC65353.1"/>
    <property type="molecule type" value="mRNA"/>
</dbReference>
<feature type="signal peptide" evidence="8">
    <location>
        <begin position="1"/>
        <end position="28"/>
    </location>
</feature>
<dbReference type="PANTHER" id="PTHR33285">
    <property type="entry name" value="PHYTOSULFOKINES 3"/>
    <property type="match status" value="1"/>
</dbReference>
<keyword evidence="5 8" id="KW-0732">Signal</keyword>
<dbReference type="GO" id="GO:0008083">
    <property type="term" value="F:growth factor activity"/>
    <property type="evidence" value="ECO:0007669"/>
    <property type="project" value="UniProtKB-UniRule"/>
</dbReference>
<comment type="PTM">
    <text evidence="8">Sulfation is important for activity and for the binding to a putative membrane receptor.</text>
</comment>
<dbReference type="GO" id="GO:0008283">
    <property type="term" value="P:cell population proliferation"/>
    <property type="evidence" value="ECO:0007669"/>
    <property type="project" value="UniProtKB-UniRule"/>
</dbReference>
<dbReference type="PANTHER" id="PTHR33285:SF39">
    <property type="entry name" value="PHYTOSULFOKINE"/>
    <property type="match status" value="1"/>
</dbReference>
<comment type="function">
    <text evidence="8">Promotes plant cell differentiation, organogenesis and somatic embryogenesis as well as cell proliferation.</text>
</comment>
<keyword evidence="6 8" id="KW-0221">Differentiation</keyword>
<evidence type="ECO:0000256" key="6">
    <source>
        <dbReference type="ARBA" id="ARBA00022782"/>
    </source>
</evidence>
<evidence type="ECO:0000313" key="9">
    <source>
        <dbReference type="EMBL" id="BAC65353.1"/>
    </source>
</evidence>
<name>Q84S30_CRYJA</name>
<feature type="chain" id="PRO_5031604987" description="Phytosulfokine" evidence="8">
    <location>
        <begin position="29"/>
        <end position="102"/>
    </location>
</feature>
<evidence type="ECO:0000256" key="8">
    <source>
        <dbReference type="RuleBase" id="RU368031"/>
    </source>
</evidence>